<feature type="domain" description="Major facilitator superfamily (MFS) profile" evidence="4">
    <location>
        <begin position="60"/>
        <end position="476"/>
    </location>
</feature>
<comment type="caution">
    <text evidence="5">The sequence shown here is derived from an EMBL/GenBank/DDBJ whole genome shotgun (WGS) entry which is preliminary data.</text>
</comment>
<dbReference type="InterPro" id="IPR020846">
    <property type="entry name" value="MFS_dom"/>
</dbReference>
<accession>M3IGV6</accession>
<dbReference type="Pfam" id="PF07690">
    <property type="entry name" value="MFS_1"/>
    <property type="match status" value="1"/>
</dbReference>
<dbReference type="InterPro" id="IPR050327">
    <property type="entry name" value="Proton-linked_MCT"/>
</dbReference>
<comment type="subcellular location">
    <subcellularLocation>
        <location evidence="1">Membrane</location>
        <topology evidence="1">Multi-pass membrane protein</topology>
    </subcellularLocation>
</comment>
<feature type="transmembrane region" description="Helical" evidence="3">
    <location>
        <begin position="220"/>
        <end position="240"/>
    </location>
</feature>
<dbReference type="GO" id="GO:0032218">
    <property type="term" value="P:riboflavin transport"/>
    <property type="evidence" value="ECO:0007669"/>
    <property type="project" value="TreeGrafter"/>
</dbReference>
<sequence length="476" mass="51731">MATTCIERGSSNESVEIVRINGVAVETVSQFEIEIESSAEYNNNANNNDEEINYPEGGFQAYSVVLGSFLGLMATFGTLNSVGAIQTYVATHQLANVKTSTVSWIFSIYIAVSFANCMVVGPLFDVKGALLPMVVGTLMIFGGFMAVANCDTVGQFILALSICVAIGNSLTITPLVGVLSHWFNLKRGRAIGMATIGGSVGGIIVPLMLDRLYVQVGFVWAIRILAFFCLACNGIAILLCRERICSKTTNYEEDEEGTTTKKNELLVSLMQIKDQFDFKSLLDLKYLFCIIGTFFTEISLLSMLTYLATYAIAQGMSESKSYILLTVFNATGVLGRLVPGILSDKFGHFNIMIAMLIGFSLSMLVMWLPFGSNLNVLYAFAAICGVFSSSILSLTPVCLGSITPVQKFGQRYGLLYFFVSLGNLFGIPVSAAIIGEGTVHQYDMFAVFCCIFGVVGTCCWFVSRFFIVGLKLNVRV</sequence>
<organism evidence="5 6">
    <name type="scientific">Candida maltosa (strain Xu316)</name>
    <name type="common">Yeast</name>
    <dbReference type="NCBI Taxonomy" id="1245528"/>
    <lineage>
        <taxon>Eukaryota</taxon>
        <taxon>Fungi</taxon>
        <taxon>Dikarya</taxon>
        <taxon>Ascomycota</taxon>
        <taxon>Saccharomycotina</taxon>
        <taxon>Pichiomycetes</taxon>
        <taxon>Debaryomycetaceae</taxon>
        <taxon>Candida/Lodderomyces clade</taxon>
        <taxon>Candida</taxon>
    </lineage>
</organism>
<dbReference type="PANTHER" id="PTHR11360:SF177">
    <property type="entry name" value="RIBOFLAVIN TRANSPORTER MCH5"/>
    <property type="match status" value="1"/>
</dbReference>
<keyword evidence="3" id="KW-0472">Membrane</keyword>
<dbReference type="GO" id="GO:0022857">
    <property type="term" value="F:transmembrane transporter activity"/>
    <property type="evidence" value="ECO:0007669"/>
    <property type="project" value="InterPro"/>
</dbReference>
<feature type="transmembrane region" description="Helical" evidence="3">
    <location>
        <begin position="102"/>
        <end position="123"/>
    </location>
</feature>
<dbReference type="AlphaFoldDB" id="M3IGV6"/>
<dbReference type="OMA" id="DLVWQIS"/>
<evidence type="ECO:0000259" key="4">
    <source>
        <dbReference type="PROSITE" id="PS50850"/>
    </source>
</evidence>
<evidence type="ECO:0000313" key="6">
    <source>
        <dbReference type="Proteomes" id="UP000011777"/>
    </source>
</evidence>
<feature type="transmembrane region" description="Helical" evidence="3">
    <location>
        <begin position="445"/>
        <end position="467"/>
    </location>
</feature>
<feature type="transmembrane region" description="Helical" evidence="3">
    <location>
        <begin position="376"/>
        <end position="402"/>
    </location>
</feature>
<feature type="transmembrane region" description="Helical" evidence="3">
    <location>
        <begin position="414"/>
        <end position="433"/>
    </location>
</feature>
<dbReference type="eggNOG" id="KOG2504">
    <property type="taxonomic scope" value="Eukaryota"/>
</dbReference>
<dbReference type="EMBL" id="AOGT01002451">
    <property type="protein sequence ID" value="EMG45501.1"/>
    <property type="molecule type" value="Genomic_DNA"/>
</dbReference>
<dbReference type="OrthoDB" id="6509908at2759"/>
<dbReference type="SUPFAM" id="SSF103473">
    <property type="entry name" value="MFS general substrate transporter"/>
    <property type="match status" value="1"/>
</dbReference>
<evidence type="ECO:0000256" key="2">
    <source>
        <dbReference type="ARBA" id="ARBA00006727"/>
    </source>
</evidence>
<dbReference type="GO" id="GO:0016020">
    <property type="term" value="C:membrane"/>
    <property type="evidence" value="ECO:0007669"/>
    <property type="project" value="UniProtKB-SubCell"/>
</dbReference>
<dbReference type="PROSITE" id="PS50850">
    <property type="entry name" value="MFS"/>
    <property type="match status" value="1"/>
</dbReference>
<dbReference type="InterPro" id="IPR011701">
    <property type="entry name" value="MFS"/>
</dbReference>
<name>M3IGV6_CANMX</name>
<feature type="transmembrane region" description="Helical" evidence="3">
    <location>
        <begin position="154"/>
        <end position="178"/>
    </location>
</feature>
<evidence type="ECO:0000256" key="3">
    <source>
        <dbReference type="SAM" id="Phobius"/>
    </source>
</evidence>
<comment type="similarity">
    <text evidence="2">Belongs to the major facilitator superfamily. Monocarboxylate porter (TC 2.A.1.13) family.</text>
</comment>
<dbReference type="PANTHER" id="PTHR11360">
    <property type="entry name" value="MONOCARBOXYLATE TRANSPORTER"/>
    <property type="match status" value="1"/>
</dbReference>
<feature type="transmembrane region" description="Helical" evidence="3">
    <location>
        <begin position="286"/>
        <end position="309"/>
    </location>
</feature>
<dbReference type="Gene3D" id="1.20.1250.20">
    <property type="entry name" value="MFS general substrate transporter like domains"/>
    <property type="match status" value="2"/>
</dbReference>
<keyword evidence="3" id="KW-1133">Transmembrane helix</keyword>
<reference evidence="5 6" key="1">
    <citation type="submission" date="2013-02" db="EMBL/GenBank/DDBJ databases">
        <title>Genome sequence of Candida maltosa Xu316, a potential industrial strain for xylitol and ethanol production.</title>
        <authorList>
            <person name="Yu J."/>
            <person name="Wang Q."/>
            <person name="Geng X."/>
            <person name="Bao W."/>
            <person name="He P."/>
            <person name="Cai J."/>
        </authorList>
    </citation>
    <scope>NUCLEOTIDE SEQUENCE [LARGE SCALE GENOMIC DNA]</scope>
    <source>
        <strain evidence="6">Xu316</strain>
    </source>
</reference>
<dbReference type="InterPro" id="IPR036259">
    <property type="entry name" value="MFS_trans_sf"/>
</dbReference>
<protein>
    <recommendedName>
        <fullName evidence="4">Major facilitator superfamily (MFS) profile domain-containing protein</fullName>
    </recommendedName>
</protein>
<feature type="transmembrane region" description="Helical" evidence="3">
    <location>
        <begin position="321"/>
        <end position="342"/>
    </location>
</feature>
<feature type="transmembrane region" description="Helical" evidence="3">
    <location>
        <begin position="349"/>
        <end position="370"/>
    </location>
</feature>
<keyword evidence="3" id="KW-0812">Transmembrane</keyword>
<feature type="transmembrane region" description="Helical" evidence="3">
    <location>
        <begin position="61"/>
        <end position="82"/>
    </location>
</feature>
<evidence type="ECO:0000256" key="1">
    <source>
        <dbReference type="ARBA" id="ARBA00004141"/>
    </source>
</evidence>
<evidence type="ECO:0000313" key="5">
    <source>
        <dbReference type="EMBL" id="EMG45501.1"/>
    </source>
</evidence>
<gene>
    <name evidence="5" type="ORF">G210_4315</name>
</gene>
<feature type="transmembrane region" description="Helical" evidence="3">
    <location>
        <begin position="190"/>
        <end position="208"/>
    </location>
</feature>
<dbReference type="HOGENOM" id="CLU_001265_1_0_1"/>
<proteinExistence type="inferred from homology"/>
<dbReference type="Proteomes" id="UP000011777">
    <property type="component" value="Unassembled WGS sequence"/>
</dbReference>
<feature type="transmembrane region" description="Helical" evidence="3">
    <location>
        <begin position="130"/>
        <end position="148"/>
    </location>
</feature>
<keyword evidence="6" id="KW-1185">Reference proteome</keyword>